<accession>A0A8G0PK57</accession>
<protein>
    <submittedName>
        <fullName evidence="2">Uncharacterized protein</fullName>
    </submittedName>
</protein>
<sequence length="119" mass="13288">MINLLSGKAAKSGPSQPWTPQPLLEDPEAIAIFPNHKKLTIDCLLVMASWRLVPPRISSELETDPHCMRQDGACHKPLRTIPALVTWDFDVSWGDGEEMGHDKELGGRKRVCCELNCQL</sequence>
<proteinExistence type="predicted"/>
<feature type="region of interest" description="Disordered" evidence="1">
    <location>
        <begin position="1"/>
        <end position="22"/>
    </location>
</feature>
<name>A0A8G0PK57_9HYPO</name>
<evidence type="ECO:0000313" key="3">
    <source>
        <dbReference type="Proteomes" id="UP000826661"/>
    </source>
</evidence>
<dbReference type="EMBL" id="CP075869">
    <property type="protein sequence ID" value="QYT03593.1"/>
    <property type="molecule type" value="Genomic_DNA"/>
</dbReference>
<evidence type="ECO:0000256" key="1">
    <source>
        <dbReference type="SAM" id="MobiDB-lite"/>
    </source>
</evidence>
<dbReference type="AlphaFoldDB" id="A0A8G0PK57"/>
<reference evidence="2 3" key="1">
    <citation type="journal article" date="2021" name="BMC Genomics">
        <title>Telomere-to-telomere genome assembly of asparaginase-producing Trichoderma simmonsii.</title>
        <authorList>
            <person name="Chung D."/>
            <person name="Kwon Y.M."/>
            <person name="Yang Y."/>
        </authorList>
    </citation>
    <scope>NUCLEOTIDE SEQUENCE [LARGE SCALE GENOMIC DNA]</scope>
    <source>
        <strain evidence="2 3">GH-Sj1</strain>
    </source>
</reference>
<dbReference type="Proteomes" id="UP000826661">
    <property type="component" value="Chromosome VI"/>
</dbReference>
<evidence type="ECO:0000313" key="2">
    <source>
        <dbReference type="EMBL" id="QYT03593.1"/>
    </source>
</evidence>
<keyword evidence="3" id="KW-1185">Reference proteome</keyword>
<organism evidence="2 3">
    <name type="scientific">Trichoderma simmonsii</name>
    <dbReference type="NCBI Taxonomy" id="1491479"/>
    <lineage>
        <taxon>Eukaryota</taxon>
        <taxon>Fungi</taxon>
        <taxon>Dikarya</taxon>
        <taxon>Ascomycota</taxon>
        <taxon>Pezizomycotina</taxon>
        <taxon>Sordariomycetes</taxon>
        <taxon>Hypocreomycetidae</taxon>
        <taxon>Hypocreales</taxon>
        <taxon>Hypocreaceae</taxon>
        <taxon>Trichoderma</taxon>
    </lineage>
</organism>
<gene>
    <name evidence="2" type="ORF">H0G86_010541</name>
</gene>